<evidence type="ECO:0000256" key="1">
    <source>
        <dbReference type="SAM" id="SignalP"/>
    </source>
</evidence>
<keyword evidence="3" id="KW-1185">Reference proteome</keyword>
<feature type="chain" id="PRO_5001815284" evidence="1">
    <location>
        <begin position="34"/>
        <end position="60"/>
    </location>
</feature>
<organism evidence="2 3">
    <name type="scientific">Hapsidospora chrysogenum (strain ATCC 11550 / CBS 779.69 / DSM 880 / IAM 14645 / JCM 23072 / IMI 49137)</name>
    <name type="common">Acremonium chrysogenum</name>
    <dbReference type="NCBI Taxonomy" id="857340"/>
    <lineage>
        <taxon>Eukaryota</taxon>
        <taxon>Fungi</taxon>
        <taxon>Dikarya</taxon>
        <taxon>Ascomycota</taxon>
        <taxon>Pezizomycotina</taxon>
        <taxon>Sordariomycetes</taxon>
        <taxon>Hypocreomycetidae</taxon>
        <taxon>Hypocreales</taxon>
        <taxon>Bionectriaceae</taxon>
        <taxon>Hapsidospora</taxon>
    </lineage>
</organism>
<name>A0A086T092_HAPC1</name>
<accession>A0A086T092</accession>
<protein>
    <submittedName>
        <fullName evidence="2">Uncharacterized protein</fullName>
    </submittedName>
</protein>
<evidence type="ECO:0000313" key="3">
    <source>
        <dbReference type="Proteomes" id="UP000029964"/>
    </source>
</evidence>
<dbReference type="HOGENOM" id="CLU_2941175_0_0_1"/>
<sequence length="60" mass="6467">MPAKAGACGLTAILHLADLLLLLYHQTCNQIESEDITSATLPRFVRVGLWAGSDDLPGWC</sequence>
<reference evidence="3" key="1">
    <citation type="journal article" date="2014" name="Genome Announc.">
        <title>Genome sequence and annotation of Acremonium chrysogenum, producer of the beta-lactam antibiotic cephalosporin C.</title>
        <authorList>
            <person name="Terfehr D."/>
            <person name="Dahlmann T.A."/>
            <person name="Specht T."/>
            <person name="Zadra I."/>
            <person name="Kuernsteiner H."/>
            <person name="Kueck U."/>
        </authorList>
    </citation>
    <scope>NUCLEOTIDE SEQUENCE [LARGE SCALE GENOMIC DNA]</scope>
    <source>
        <strain evidence="3">ATCC 11550 / CBS 779.69 / DSM 880 / IAM 14645 / JCM 23072 / IMI 49137</strain>
    </source>
</reference>
<dbReference type="EMBL" id="JPKY01000085">
    <property type="protein sequence ID" value="KFH42774.1"/>
    <property type="molecule type" value="Genomic_DNA"/>
</dbReference>
<dbReference type="Proteomes" id="UP000029964">
    <property type="component" value="Unassembled WGS sequence"/>
</dbReference>
<keyword evidence="1" id="KW-0732">Signal</keyword>
<proteinExistence type="predicted"/>
<evidence type="ECO:0000313" key="2">
    <source>
        <dbReference type="EMBL" id="KFH42774.1"/>
    </source>
</evidence>
<comment type="caution">
    <text evidence="2">The sequence shown here is derived from an EMBL/GenBank/DDBJ whole genome shotgun (WGS) entry which is preliminary data.</text>
</comment>
<feature type="signal peptide" evidence="1">
    <location>
        <begin position="1"/>
        <end position="33"/>
    </location>
</feature>
<gene>
    <name evidence="2" type="ORF">ACRE_064560</name>
</gene>
<dbReference type="AlphaFoldDB" id="A0A086T092"/>